<keyword evidence="1" id="KW-0812">Transmembrane</keyword>
<dbReference type="InterPro" id="IPR038765">
    <property type="entry name" value="Papain-like_cys_pep_sf"/>
</dbReference>
<dbReference type="Pfam" id="PF11992">
    <property type="entry name" value="TgpA_N"/>
    <property type="match status" value="1"/>
</dbReference>
<dbReference type="eggNOG" id="COG1305">
    <property type="taxonomic scope" value="Bacteria"/>
</dbReference>
<feature type="domain" description="Transglutaminase-like" evidence="2">
    <location>
        <begin position="402"/>
        <end position="473"/>
    </location>
</feature>
<dbReference type="InterPro" id="IPR021878">
    <property type="entry name" value="TgpA_N"/>
</dbReference>
<dbReference type="Gene3D" id="3.10.620.30">
    <property type="match status" value="1"/>
</dbReference>
<dbReference type="Pfam" id="PF01841">
    <property type="entry name" value="Transglut_core"/>
    <property type="match status" value="1"/>
</dbReference>
<dbReference type="EMBL" id="AP008231">
    <property type="protein sequence ID" value="BAD80407.1"/>
    <property type="molecule type" value="Genomic_DNA"/>
</dbReference>
<dbReference type="Pfam" id="PF13559">
    <property type="entry name" value="DUF4129"/>
    <property type="match status" value="1"/>
</dbReference>
<dbReference type="SUPFAM" id="SSF54001">
    <property type="entry name" value="Cysteine proteinases"/>
    <property type="match status" value="1"/>
</dbReference>
<accession>A0A0H3K8N4</accession>
<feature type="transmembrane region" description="Helical" evidence="1">
    <location>
        <begin position="161"/>
        <end position="180"/>
    </location>
</feature>
<dbReference type="InterPro" id="IPR025403">
    <property type="entry name" value="TgpA-like_C"/>
</dbReference>
<feature type="transmembrane region" description="Helical" evidence="1">
    <location>
        <begin position="552"/>
        <end position="572"/>
    </location>
</feature>
<organism evidence="3 4">
    <name type="scientific">Synechococcus sp. (strain ATCC 27144 / PCC 6301 / SAUG 1402/1)</name>
    <name type="common">Anacystis nidulans</name>
    <dbReference type="NCBI Taxonomy" id="269084"/>
    <lineage>
        <taxon>Bacteria</taxon>
        <taxon>Bacillati</taxon>
        <taxon>Cyanobacteriota</taxon>
        <taxon>Cyanophyceae</taxon>
        <taxon>Synechococcales</taxon>
        <taxon>Synechococcaceae</taxon>
        <taxon>Synechococcus</taxon>
    </lineage>
</organism>
<dbReference type="InterPro" id="IPR002931">
    <property type="entry name" value="Transglutaminase-like"/>
</dbReference>
<dbReference type="RefSeq" id="WP_011244527.1">
    <property type="nucleotide sequence ID" value="NC_006576.1"/>
</dbReference>
<dbReference type="SMART" id="SM00460">
    <property type="entry name" value="TGc"/>
    <property type="match status" value="1"/>
</dbReference>
<feature type="transmembrane region" description="Helical" evidence="1">
    <location>
        <begin position="131"/>
        <end position="149"/>
    </location>
</feature>
<evidence type="ECO:0000256" key="1">
    <source>
        <dbReference type="SAM" id="Phobius"/>
    </source>
</evidence>
<dbReference type="GeneID" id="72430749"/>
<reference evidence="3 4" key="1">
    <citation type="journal article" date="2007" name="Photosyn. Res.">
        <title>Complete nucleotide sequence of the freshwater unicellular cyanobacterium Synechococcus elongatus PCC 6301 chromosome: gene content and organization.</title>
        <authorList>
            <person name="Sugita C."/>
            <person name="Ogata K."/>
            <person name="Shikata M."/>
            <person name="Jikuya H."/>
            <person name="Takano J."/>
            <person name="Furumichi M."/>
            <person name="Kanehisa M."/>
            <person name="Omata T."/>
            <person name="Sugiura M."/>
            <person name="Sugita M."/>
        </authorList>
    </citation>
    <scope>NUCLEOTIDE SEQUENCE [LARGE SCALE GENOMIC DNA]</scope>
    <source>
        <strain evidence="4">ATCC 27144 / PCC 6301 / SAUG 1402/1</strain>
    </source>
</reference>
<dbReference type="PANTHER" id="PTHR42736:SF1">
    <property type="entry name" value="PROTEIN-GLUTAMINE GAMMA-GLUTAMYLTRANSFERASE"/>
    <property type="match status" value="1"/>
</dbReference>
<protein>
    <recommendedName>
        <fullName evidence="2">Transglutaminase-like domain-containing protein</fullName>
    </recommendedName>
</protein>
<keyword evidence="1" id="KW-1133">Transmembrane helix</keyword>
<evidence type="ECO:0000313" key="3">
    <source>
        <dbReference type="EMBL" id="BAD80407.1"/>
    </source>
</evidence>
<dbReference type="Proteomes" id="UP000001175">
    <property type="component" value="Chromosome"/>
</dbReference>
<dbReference type="InterPro" id="IPR052901">
    <property type="entry name" value="Bact_TGase-like"/>
</dbReference>
<sequence>MTAAVWCPPRLGLCLLSGGYLIALLLQLGDLPPVAAFVAITLLIWGLIRQWQQRSLLPQTLRHGLTAIALILALLVGLPQGLLSVFLGLLTLAFALKLLELKEERDYQALVLIAYSLVALGFLLRQSLLETLVLLMAIALATLGLAALYRPLSRPRQPFAALLRLLGPAIPLLLVLFLIAPRLPPLWGVPVGQRAVTGLSDRVSPGEIADLSRSSALAFRFSFPEASLPSDRFYWRAMVHELTDGRSWQPLPYRDRFDPGEVAPELTGEGAIPYTVIAEPSQRTWRYALELSRPTSEGIVLDSRFEFRTKIPLSQQSRYQGVTFERYQADLTLSARDRQLNLQLPPGSNPQTRAWAQRLRDRFSNDDAAIVQASLQELQQQEFRYTLQPPLLTANNSIDDFLFRSRAGFCEHYASSFAFLMRAAGLPARVVTGYLGGEWNPQASYYSVLQANAHAWTEVWLEGQGWTRIDPTAAIAPLRLSEGLEAALTPEDRAQAAGGLLGAAVLRRLPLLDQAWQLWASIDYRWTSWVLSYDNQRQQEILAALLAQVGQVGLSLLLVATLLIAAGLMWWLSRWLDQRSSEDPSLRIYQQACRTIAKAGWPRYPQEGPAAYAERLQQLQQPWTAVFSQLTQQYLAQRYAQQSLPAQSLQRSLQALRRSLRVKTRSS</sequence>
<dbReference type="AlphaFoldDB" id="A0A0H3K8N4"/>
<proteinExistence type="predicted"/>
<keyword evidence="1" id="KW-0472">Membrane</keyword>
<dbReference type="KEGG" id="syc:syc2217_d"/>
<name>A0A0H3K8N4_SYNP6</name>
<evidence type="ECO:0000259" key="2">
    <source>
        <dbReference type="SMART" id="SM00460"/>
    </source>
</evidence>
<evidence type="ECO:0000313" key="4">
    <source>
        <dbReference type="Proteomes" id="UP000001175"/>
    </source>
</evidence>
<dbReference type="PANTHER" id="PTHR42736">
    <property type="entry name" value="PROTEIN-GLUTAMINE GAMMA-GLUTAMYLTRANSFERASE"/>
    <property type="match status" value="1"/>
</dbReference>
<feature type="transmembrane region" description="Helical" evidence="1">
    <location>
        <begin position="20"/>
        <end position="48"/>
    </location>
</feature>
<gene>
    <name evidence="3" type="ordered locus">syc2217_d</name>
</gene>